<keyword evidence="1 2" id="KW-0732">Signal</keyword>
<gene>
    <name evidence="4" type="ORF">G8O30_00610</name>
</gene>
<organism evidence="4 5">
    <name type="scientific">Mangrovibacillus cuniculi</name>
    <dbReference type="NCBI Taxonomy" id="2593652"/>
    <lineage>
        <taxon>Bacteria</taxon>
        <taxon>Bacillati</taxon>
        <taxon>Bacillota</taxon>
        <taxon>Bacilli</taxon>
        <taxon>Bacillales</taxon>
        <taxon>Bacillaceae</taxon>
        <taxon>Mangrovibacillus</taxon>
    </lineage>
</organism>
<evidence type="ECO:0000256" key="1">
    <source>
        <dbReference type="ARBA" id="ARBA00022729"/>
    </source>
</evidence>
<feature type="domain" description="SLH" evidence="3">
    <location>
        <begin position="204"/>
        <end position="262"/>
    </location>
</feature>
<evidence type="ECO:0000313" key="5">
    <source>
        <dbReference type="Proteomes" id="UP000593626"/>
    </source>
</evidence>
<dbReference type="CDD" id="cd07731">
    <property type="entry name" value="ComA-like_MBL-fold"/>
    <property type="match status" value="1"/>
</dbReference>
<dbReference type="PANTHER" id="PTHR30619:SF7">
    <property type="entry name" value="BETA-LACTAMASE DOMAIN PROTEIN"/>
    <property type="match status" value="1"/>
</dbReference>
<dbReference type="SMART" id="SM00849">
    <property type="entry name" value="Lactamase_B"/>
    <property type="match status" value="1"/>
</dbReference>
<dbReference type="SMART" id="SM00894">
    <property type="entry name" value="Excalibur"/>
    <property type="match status" value="1"/>
</dbReference>
<dbReference type="InterPro" id="IPR001279">
    <property type="entry name" value="Metallo-B-lactamas"/>
</dbReference>
<dbReference type="EMBL" id="CP049742">
    <property type="protein sequence ID" value="QPC45581.1"/>
    <property type="molecule type" value="Genomic_DNA"/>
</dbReference>
<dbReference type="Pfam" id="PF05901">
    <property type="entry name" value="Excalibur"/>
    <property type="match status" value="1"/>
</dbReference>
<dbReference type="GO" id="GO:0016787">
    <property type="term" value="F:hydrolase activity"/>
    <property type="evidence" value="ECO:0007669"/>
    <property type="project" value="UniProtKB-KW"/>
</dbReference>
<dbReference type="InterPro" id="IPR035681">
    <property type="entry name" value="ComA-like_MBL"/>
</dbReference>
<dbReference type="KEGG" id="mcui:G8O30_00610"/>
<evidence type="ECO:0000259" key="3">
    <source>
        <dbReference type="PROSITE" id="PS51272"/>
    </source>
</evidence>
<proteinExistence type="predicted"/>
<dbReference type="Pfam" id="PF00753">
    <property type="entry name" value="Lactamase_B"/>
    <property type="match status" value="1"/>
</dbReference>
<keyword evidence="4" id="KW-0378">Hydrolase</keyword>
<feature type="signal peptide" evidence="2">
    <location>
        <begin position="1"/>
        <end position="24"/>
    </location>
</feature>
<dbReference type="RefSeq" id="WP_239673087.1">
    <property type="nucleotide sequence ID" value="NZ_CP049742.1"/>
</dbReference>
<evidence type="ECO:0000313" key="4">
    <source>
        <dbReference type="EMBL" id="QPC45581.1"/>
    </source>
</evidence>
<reference evidence="4 5" key="1">
    <citation type="submission" date="2019-07" db="EMBL/GenBank/DDBJ databases">
        <title>Genome sequence of 2 isolates from Red Sea Mangroves.</title>
        <authorList>
            <person name="Sefrji F."/>
            <person name="Michoud G."/>
            <person name="Merlino G."/>
            <person name="Daffonchio D."/>
        </authorList>
    </citation>
    <scope>NUCLEOTIDE SEQUENCE [LARGE SCALE GENOMIC DNA]</scope>
    <source>
        <strain evidence="4 5">R1DC41</strain>
    </source>
</reference>
<dbReference type="InterPro" id="IPR008613">
    <property type="entry name" value="Excalibur_Ca-bd_domain"/>
</dbReference>
<dbReference type="PANTHER" id="PTHR30619">
    <property type="entry name" value="DNA INTERNALIZATION/COMPETENCE PROTEIN COMEC/REC2"/>
    <property type="match status" value="1"/>
</dbReference>
<keyword evidence="5" id="KW-1185">Reference proteome</keyword>
<feature type="domain" description="SLH" evidence="3">
    <location>
        <begin position="140"/>
        <end position="203"/>
    </location>
</feature>
<dbReference type="Proteomes" id="UP000593626">
    <property type="component" value="Chromosome"/>
</dbReference>
<dbReference type="InterPro" id="IPR036866">
    <property type="entry name" value="RibonucZ/Hydroxyglut_hydro"/>
</dbReference>
<evidence type="ECO:0000256" key="2">
    <source>
        <dbReference type="SAM" id="SignalP"/>
    </source>
</evidence>
<feature type="chain" id="PRO_5032959247" evidence="2">
    <location>
        <begin position="25"/>
        <end position="513"/>
    </location>
</feature>
<sequence>MLKNFFSLFMILALILSSGVTTQAADKNCSDFSTWKEAQKFFESQGGPKSDPHGLDRNGDGVACESLPGFDPSYKPSQGSTGQTGLFTDTGGHWAESNIDFLYNLSLVGGYNDGSFGVKKSITRAEVATIITRHLGLSSAKASFSDVSSKHWANSSIGAIEKAGIMGGYKDGSFKPNAPITRAELSALLVRAYNLSGKSSLSFSDVSSKHWAYNSIQVLVNNKITGGYPDGTFKPSNDVNRAEFATFLARIIRNEDMKIAGGEIAVSFIDVGQGDSILLETSNGNTMLVDGGHRYAGDEVIAHLNRRGVSKIDLMVSTHPDADHIGGLIDVLSEFPVEKVLDSGKVHTTQTYNDYLTLIDQKNISFEIAQEGQHVDFDDNVIIQVLSSTNASSDLNESSVVLKVIHEDVSILLTGDATVENERDMMQKYNVDADILKVGHHGSSTSTSIDFLKSVTPDSAILSYGDNSYGHPDSEVVQRLNNMYTTIWSTYYDGSILLETDDNGYSMISGDMY</sequence>
<dbReference type="AlphaFoldDB" id="A0A7S8C955"/>
<dbReference type="Pfam" id="PF00395">
    <property type="entry name" value="SLH"/>
    <property type="match status" value="3"/>
</dbReference>
<dbReference type="SUPFAM" id="SSF56281">
    <property type="entry name" value="Metallo-hydrolase/oxidoreductase"/>
    <property type="match status" value="1"/>
</dbReference>
<dbReference type="Gene3D" id="3.60.15.10">
    <property type="entry name" value="Ribonuclease Z/Hydroxyacylglutathione hydrolase-like"/>
    <property type="match status" value="1"/>
</dbReference>
<accession>A0A7S8C955</accession>
<dbReference type="PROSITE" id="PS51272">
    <property type="entry name" value="SLH"/>
    <property type="match status" value="3"/>
</dbReference>
<dbReference type="InterPro" id="IPR052159">
    <property type="entry name" value="Competence_DNA_uptake"/>
</dbReference>
<feature type="domain" description="SLH" evidence="3">
    <location>
        <begin position="82"/>
        <end position="139"/>
    </location>
</feature>
<protein>
    <submittedName>
        <fullName evidence="4">MBL fold metallo-hydrolase</fullName>
    </submittedName>
</protein>
<dbReference type="InterPro" id="IPR001119">
    <property type="entry name" value="SLH_dom"/>
</dbReference>
<name>A0A7S8C955_9BACI</name>